<sequence length="173" mass="19136">MSADLDVQKLADSAYGLEKLLELEQVYLKHFDAKVGFELGLKAKELVEKLYPEASAAIDVAYITGTTVFRGVIGNIQEANEYYIGVKKQAVKTHGNSSWYFWERNHALNRVRDGRSTTGEPLVLAGGSVPIRIEGAPDFVLATITISGLKNHEDHYLSLSALKAIAEQQQQEK</sequence>
<name>K0KC67_WICCF</name>
<dbReference type="GO" id="GO:0006620">
    <property type="term" value="P:post-translational protein targeting to endoplasmic reticulum membrane"/>
    <property type="evidence" value="ECO:0007669"/>
    <property type="project" value="TreeGrafter"/>
</dbReference>
<dbReference type="PANTHER" id="PTHR28255">
    <property type="match status" value="1"/>
</dbReference>
<dbReference type="Gene3D" id="3.30.450.150">
    <property type="entry name" value="Haem-degrading domain"/>
    <property type="match status" value="1"/>
</dbReference>
<reference evidence="1 2" key="1">
    <citation type="journal article" date="2012" name="Eukaryot. Cell">
        <title>Draft genome sequence of Wickerhamomyces ciferrii NRRL Y-1031 F-60-10.</title>
        <authorList>
            <person name="Schneider J."/>
            <person name="Andrea H."/>
            <person name="Blom J."/>
            <person name="Jaenicke S."/>
            <person name="Ruckert C."/>
            <person name="Schorsch C."/>
            <person name="Szczepanowski R."/>
            <person name="Farwick M."/>
            <person name="Goesmann A."/>
            <person name="Puhler A."/>
            <person name="Schaffer S."/>
            <person name="Tauch A."/>
            <person name="Kohler T."/>
            <person name="Brinkrolf K."/>
        </authorList>
    </citation>
    <scope>NUCLEOTIDE SEQUENCE [LARGE SCALE GENOMIC DNA]</scope>
    <source>
        <strain evidence="2">ATCC 14091 / BCRC 22168 / CBS 111 / JCM 3599 / NBRC 0793 / NRRL Y-1031 F-60-10</strain>
    </source>
</reference>
<dbReference type="HOGENOM" id="CLU_1548819_0_0_1"/>
<gene>
    <name evidence="1" type="ORF">BN7_24</name>
</gene>
<dbReference type="Proteomes" id="UP000009328">
    <property type="component" value="Unassembled WGS sequence"/>
</dbReference>
<proteinExistence type="predicted"/>
<dbReference type="GO" id="GO:0072380">
    <property type="term" value="C:TRC complex"/>
    <property type="evidence" value="ECO:0007669"/>
    <property type="project" value="TreeGrafter"/>
</dbReference>
<dbReference type="Pfam" id="PF03928">
    <property type="entry name" value="HbpS-like"/>
    <property type="match status" value="1"/>
</dbReference>
<dbReference type="InterPro" id="IPR010371">
    <property type="entry name" value="YBR137W-like"/>
</dbReference>
<dbReference type="InterPro" id="IPR005624">
    <property type="entry name" value="PduO/GlcC-like"/>
</dbReference>
<dbReference type="InParanoid" id="K0KC67"/>
<dbReference type="EMBL" id="CAIF01000001">
    <property type="protein sequence ID" value="CCH40491.1"/>
    <property type="molecule type" value="Genomic_DNA"/>
</dbReference>
<dbReference type="FunCoup" id="K0KC67">
    <property type="interactions" value="38"/>
</dbReference>
<comment type="caution">
    <text evidence="1">The sequence shown here is derived from an EMBL/GenBank/DDBJ whole genome shotgun (WGS) entry which is preliminary data.</text>
</comment>
<accession>K0KC67</accession>
<dbReference type="SUPFAM" id="SSF143744">
    <property type="entry name" value="GlcG-like"/>
    <property type="match status" value="1"/>
</dbReference>
<protein>
    <submittedName>
        <fullName evidence="1">Uncharacterized protein</fullName>
    </submittedName>
</protein>
<evidence type="ECO:0000313" key="1">
    <source>
        <dbReference type="EMBL" id="CCH40491.1"/>
    </source>
</evidence>
<dbReference type="STRING" id="1206466.K0KC67"/>
<dbReference type="PANTHER" id="PTHR28255:SF1">
    <property type="entry name" value="UPF0303 PROTEIN YBR137W"/>
    <property type="match status" value="1"/>
</dbReference>
<dbReference type="InterPro" id="IPR038084">
    <property type="entry name" value="PduO/GlcC-like_sf"/>
</dbReference>
<organism evidence="1 2">
    <name type="scientific">Wickerhamomyces ciferrii (strain ATCC 14091 / BCRC 22168 / CBS 111 / JCM 3599 / NBRC 0793 / NRRL Y-1031 F-60-10)</name>
    <name type="common">Yeast</name>
    <name type="synonym">Pichia ciferrii</name>
    <dbReference type="NCBI Taxonomy" id="1206466"/>
    <lineage>
        <taxon>Eukaryota</taxon>
        <taxon>Fungi</taxon>
        <taxon>Dikarya</taxon>
        <taxon>Ascomycota</taxon>
        <taxon>Saccharomycotina</taxon>
        <taxon>Saccharomycetes</taxon>
        <taxon>Phaffomycetales</taxon>
        <taxon>Wickerhamomycetaceae</taxon>
        <taxon>Wickerhamomyces</taxon>
    </lineage>
</organism>
<keyword evidence="2" id="KW-1185">Reference proteome</keyword>
<dbReference type="AlphaFoldDB" id="K0KC67"/>
<evidence type="ECO:0000313" key="2">
    <source>
        <dbReference type="Proteomes" id="UP000009328"/>
    </source>
</evidence>
<dbReference type="eggNOG" id="ENOG502S03S">
    <property type="taxonomic scope" value="Eukaryota"/>
</dbReference>